<dbReference type="NCBIfam" id="NF033558">
    <property type="entry name" value="transpos_IS1"/>
    <property type="match status" value="1"/>
</dbReference>
<sequence>MNKRRNRCIHCNYSYCIKAGITSQNKQRYQCKKCKKKFIGKYSYRAYQKSTNHNIQQLIKEGVGIRGISRLLNVSKTTVLKKILKIASKVVKPPIPQNITIEIDELKTYTQSKTNERWVVAAYCRETKKVIDYKLGRRTTKTLQCIIDTLLYANPKKIYSDRLNIYPKLIPKHLHSTKRRETNHIERKFLDLRTHIKRLGRKSINKAQRDKYTDAILRIYFWGISLTENKESKSLSYLN</sequence>
<dbReference type="Pfam" id="PF03400">
    <property type="entry name" value="DDE_Tnp_IS1"/>
    <property type="match status" value="1"/>
</dbReference>
<dbReference type="OrthoDB" id="1086493at2"/>
<dbReference type="PANTHER" id="PTHR33293">
    <property type="entry name" value="INSERTION ELEMENT IS1 1 PROTEIN INSB-RELATED"/>
    <property type="match status" value="1"/>
</dbReference>
<dbReference type="InterPro" id="IPR051354">
    <property type="entry name" value="Transposase_27_IS1"/>
</dbReference>
<gene>
    <name evidence="1" type="ORF">NCTC11432_01313</name>
</gene>
<dbReference type="GO" id="GO:0006313">
    <property type="term" value="P:DNA transposition"/>
    <property type="evidence" value="ECO:0007669"/>
    <property type="project" value="InterPro"/>
</dbReference>
<evidence type="ECO:0000313" key="1">
    <source>
        <dbReference type="EMBL" id="VEE05787.1"/>
    </source>
</evidence>
<proteinExistence type="predicted"/>
<dbReference type="AlphaFoldDB" id="A0A3S4NSW3"/>
<dbReference type="GO" id="GO:0003677">
    <property type="term" value="F:DNA binding"/>
    <property type="evidence" value="ECO:0007669"/>
    <property type="project" value="InterPro"/>
</dbReference>
<evidence type="ECO:0000313" key="2">
    <source>
        <dbReference type="Proteomes" id="UP000279227"/>
    </source>
</evidence>
<accession>A0A3S4NSW3</accession>
<organism evidence="1 2">
    <name type="scientific">Chryseobacterium gleum</name>
    <name type="common">Flavobacterium gleum</name>
    <dbReference type="NCBI Taxonomy" id="250"/>
    <lineage>
        <taxon>Bacteria</taxon>
        <taxon>Pseudomonadati</taxon>
        <taxon>Bacteroidota</taxon>
        <taxon>Flavobacteriia</taxon>
        <taxon>Flavobacteriales</taxon>
        <taxon>Weeksellaceae</taxon>
        <taxon>Chryseobacterium group</taxon>
        <taxon>Chryseobacterium</taxon>
    </lineage>
</organism>
<dbReference type="EMBL" id="LR134289">
    <property type="protein sequence ID" value="VEE05787.1"/>
    <property type="molecule type" value="Genomic_DNA"/>
</dbReference>
<protein>
    <submittedName>
        <fullName evidence="1">Transposase and inactivated derivatives</fullName>
    </submittedName>
</protein>
<dbReference type="RefSeq" id="WP_002978577.1">
    <property type="nucleotide sequence ID" value="NZ_CP068486.1"/>
</dbReference>
<dbReference type="InterPro" id="IPR005063">
    <property type="entry name" value="Transposase_27"/>
</dbReference>
<dbReference type="Proteomes" id="UP000279227">
    <property type="component" value="Chromosome"/>
</dbReference>
<dbReference type="GO" id="GO:0004803">
    <property type="term" value="F:transposase activity"/>
    <property type="evidence" value="ECO:0007669"/>
    <property type="project" value="InterPro"/>
</dbReference>
<dbReference type="GeneID" id="93021545"/>
<name>A0A3S4NSW3_CHRGE</name>
<dbReference type="PANTHER" id="PTHR33293:SF2">
    <property type="entry name" value="TRANSPOSASE"/>
    <property type="match status" value="1"/>
</dbReference>
<dbReference type="STRING" id="525257.HMPREF0204_13160"/>
<dbReference type="KEGG" id="cgle:NCTC11432_01313"/>
<reference evidence="1 2" key="1">
    <citation type="submission" date="2018-12" db="EMBL/GenBank/DDBJ databases">
        <authorList>
            <consortium name="Pathogen Informatics"/>
        </authorList>
    </citation>
    <scope>NUCLEOTIDE SEQUENCE [LARGE SCALE GENOMIC DNA]</scope>
    <source>
        <strain evidence="1 2">NCTC11432</strain>
    </source>
</reference>